<feature type="domain" description="FMN-binding" evidence="6">
    <location>
        <begin position="74"/>
        <end position="171"/>
    </location>
</feature>
<feature type="transmembrane region" description="Helical" evidence="4">
    <location>
        <begin position="404"/>
        <end position="423"/>
    </location>
</feature>
<evidence type="ECO:0000313" key="7">
    <source>
        <dbReference type="EMBL" id="ODA29360.1"/>
    </source>
</evidence>
<dbReference type="PANTHER" id="PTHR30224">
    <property type="entry name" value="ELECTRON TRANSPORT PROTEIN"/>
    <property type="match status" value="1"/>
</dbReference>
<dbReference type="GO" id="GO:0010181">
    <property type="term" value="F:FMN binding"/>
    <property type="evidence" value="ECO:0007669"/>
    <property type="project" value="InterPro"/>
</dbReference>
<reference evidence="7 8" key="1">
    <citation type="submission" date="2016-05" db="EMBL/GenBank/DDBJ databases">
        <title>Genomic Taxonomy of the Vibrionaceae.</title>
        <authorList>
            <person name="Gomez-Gil B."/>
            <person name="Enciso-Ibarra J."/>
        </authorList>
    </citation>
    <scope>NUCLEOTIDE SEQUENCE [LARGE SCALE GENOMIC DNA]</scope>
    <source>
        <strain evidence="7 8">CAIM 1920</strain>
    </source>
</reference>
<dbReference type="GO" id="GO:0003677">
    <property type="term" value="F:DNA binding"/>
    <property type="evidence" value="ECO:0007669"/>
    <property type="project" value="InterPro"/>
</dbReference>
<dbReference type="PIRSF" id="PIRSF036354">
    <property type="entry name" value="NosR"/>
    <property type="match status" value="1"/>
</dbReference>
<dbReference type="PANTHER" id="PTHR30224:SF4">
    <property type="entry name" value="ELECTRON TRANSPORT PROTEIN YCCM-RELATED"/>
    <property type="match status" value="1"/>
</dbReference>
<dbReference type="OrthoDB" id="9806398at2"/>
<keyword evidence="4" id="KW-1133">Transmembrane helix</keyword>
<keyword evidence="4" id="KW-0812">Transmembrane</keyword>
<evidence type="ECO:0000256" key="3">
    <source>
        <dbReference type="ARBA" id="ARBA00023136"/>
    </source>
</evidence>
<comment type="caution">
    <text evidence="7">The sequence shown here is derived from an EMBL/GenBank/DDBJ whole genome shotgun (WGS) entry which is preliminary data.</text>
</comment>
<dbReference type="STRING" id="1080227.A8L45_22285"/>
<feature type="transmembrane region" description="Helical" evidence="4">
    <location>
        <begin position="435"/>
        <end position="456"/>
    </location>
</feature>
<dbReference type="EMBL" id="LYBM01000070">
    <property type="protein sequence ID" value="ODA29360.1"/>
    <property type="molecule type" value="Genomic_DNA"/>
</dbReference>
<dbReference type="InterPro" id="IPR017896">
    <property type="entry name" value="4Fe4S_Fe-S-bd"/>
</dbReference>
<dbReference type="GO" id="GO:0045893">
    <property type="term" value="P:positive regulation of DNA-templated transcription"/>
    <property type="evidence" value="ECO:0007669"/>
    <property type="project" value="InterPro"/>
</dbReference>
<feature type="signal peptide" evidence="5">
    <location>
        <begin position="1"/>
        <end position="21"/>
    </location>
</feature>
<evidence type="ECO:0000256" key="4">
    <source>
        <dbReference type="SAM" id="Phobius"/>
    </source>
</evidence>
<dbReference type="SMART" id="SM00900">
    <property type="entry name" value="FMN_bind"/>
    <property type="match status" value="1"/>
</dbReference>
<dbReference type="AlphaFoldDB" id="A0A1C3E7Y5"/>
<dbReference type="RefSeq" id="WP_068905553.1">
    <property type="nucleotide sequence ID" value="NZ_JBHUIF010000003.1"/>
</dbReference>
<gene>
    <name evidence="7" type="ORF">A8L45_22285</name>
</gene>
<dbReference type="InterPro" id="IPR011399">
    <property type="entry name" value="NosR"/>
</dbReference>
<dbReference type="Proteomes" id="UP000094936">
    <property type="component" value="Unassembled WGS sequence"/>
</dbReference>
<evidence type="ECO:0000259" key="6">
    <source>
        <dbReference type="SMART" id="SM00900"/>
    </source>
</evidence>
<dbReference type="InterPro" id="IPR052378">
    <property type="entry name" value="NosR_regulator"/>
</dbReference>
<proteinExistence type="predicted"/>
<organism evidence="7 8">
    <name type="scientific">Veronia pacifica</name>
    <dbReference type="NCBI Taxonomy" id="1080227"/>
    <lineage>
        <taxon>Bacteria</taxon>
        <taxon>Pseudomonadati</taxon>
        <taxon>Pseudomonadota</taxon>
        <taxon>Gammaproteobacteria</taxon>
        <taxon>Vibrionales</taxon>
        <taxon>Vibrionaceae</taxon>
        <taxon>Veronia</taxon>
    </lineage>
</organism>
<dbReference type="Pfam" id="PF12801">
    <property type="entry name" value="Fer4_5"/>
    <property type="match status" value="2"/>
</dbReference>
<evidence type="ECO:0000313" key="8">
    <source>
        <dbReference type="Proteomes" id="UP000094936"/>
    </source>
</evidence>
<feature type="chain" id="PRO_5008672930" evidence="5">
    <location>
        <begin position="22"/>
        <end position="700"/>
    </location>
</feature>
<dbReference type="InterPro" id="IPR007329">
    <property type="entry name" value="FMN-bd"/>
</dbReference>
<sequence>MLCRRWFTLLFLLTFSLSAQAKNWLEITDEVAAIFPQATRMLASDDDLPALEIYQLDQKIGYVFDTDDLTDFPGFSGDTVNLRMGLSMDGTIAGIVLDKHHEPIFLHGLGEAPLIDFINQYQQLAIKNRVIVGSRQARLDNDDILYVDGVTKATVSVMVVHDTMLSAVRQVARARLDGFSAGSGATLNLDKFQPVPAENLQTEGLISRWVLSHQAVAESLALEIDPIYALNDQAEQFMTMTVAMLNAPSIGRNILGDKEFSRLQQKLKPGDIALLVGSDEGYQVVGEDFVPGTSPTRLSLSQQGIDLALRDSDFYHFYPPSFREGIAPFEMVKVFIFSARGGFDPALPLDLTLNLHIAKNHLESETYTLTHSFSLPESVIIQRSLLPQEETPLPLWQRIWQQRYIELVILSLYLLMLVVAFTFQRRLAGSFGAKLPEIRLLAMTFVILFIGFYAQGQLSVVNIYTLLLSIWNGFEVTVFLLDPMLFVLWSFVFVSLFLWGRGMFCGWLCPFGAMQELVARAAERLRLRQWQVSEKADKLLLGSKYLILITLTAIAFFDLSLAETLSEVEPFKTAVTLVFDRSWPFVIYAVLLLLLSSRVHKAYCRYLCPLGAGLAVLGRFRLFSWLDRRKECGTSCRLCEKRCGIGAINRDGSIDYNECIQCFDCLAIIKSDNRCVADKYARRQRRPSARQKSLDITTVS</sequence>
<dbReference type="GO" id="GO:0005886">
    <property type="term" value="C:plasma membrane"/>
    <property type="evidence" value="ECO:0007669"/>
    <property type="project" value="UniProtKB-SubCell"/>
</dbReference>
<keyword evidence="2" id="KW-1003">Cell membrane</keyword>
<protein>
    <submittedName>
        <fullName evidence="7">(4Fe-4S)-binding protein</fullName>
    </submittedName>
</protein>
<evidence type="ECO:0000256" key="5">
    <source>
        <dbReference type="SAM" id="SignalP"/>
    </source>
</evidence>
<feature type="transmembrane region" description="Helical" evidence="4">
    <location>
        <begin position="582"/>
        <end position="599"/>
    </location>
</feature>
<comment type="subcellular location">
    <subcellularLocation>
        <location evidence="1">Cell membrane</location>
    </subcellularLocation>
</comment>
<accession>A0A1C3E7Y5</accession>
<keyword evidence="5" id="KW-0732">Signal</keyword>
<keyword evidence="3 4" id="KW-0472">Membrane</keyword>
<name>A0A1C3E7Y5_9GAMM</name>
<feature type="transmembrane region" description="Helical" evidence="4">
    <location>
        <begin position="545"/>
        <end position="562"/>
    </location>
</feature>
<evidence type="ECO:0000256" key="2">
    <source>
        <dbReference type="ARBA" id="ARBA00022475"/>
    </source>
</evidence>
<dbReference type="SUPFAM" id="SSF54862">
    <property type="entry name" value="4Fe-4S ferredoxins"/>
    <property type="match status" value="1"/>
</dbReference>
<evidence type="ECO:0000256" key="1">
    <source>
        <dbReference type="ARBA" id="ARBA00004236"/>
    </source>
</evidence>
<keyword evidence="8" id="KW-1185">Reference proteome</keyword>
<dbReference type="Pfam" id="PF04205">
    <property type="entry name" value="FMN_bind"/>
    <property type="match status" value="1"/>
</dbReference>
<feature type="transmembrane region" description="Helical" evidence="4">
    <location>
        <begin position="476"/>
        <end position="499"/>
    </location>
</feature>